<sequence length="146" mass="14742">MTILIAYDGSENADHAIAVAAELFPGASAEVLYVWEPGTGASAATAVYGGGIEALDFQQDAANAVAQRGVDLALEAGLTATAATIETAGPIWRGIVDRIEELQPSVTVIGTRGLTGIRGALAGSVARAAVSHADLPVLTVPLPAKH</sequence>
<accession>A0A6J7CL95</accession>
<reference evidence="3" key="1">
    <citation type="submission" date="2020-05" db="EMBL/GenBank/DDBJ databases">
        <authorList>
            <person name="Chiriac C."/>
            <person name="Salcher M."/>
            <person name="Ghai R."/>
            <person name="Kavagutti S V."/>
        </authorList>
    </citation>
    <scope>NUCLEOTIDE SEQUENCE</scope>
</reference>
<dbReference type="SUPFAM" id="SSF52402">
    <property type="entry name" value="Adenine nucleotide alpha hydrolases-like"/>
    <property type="match status" value="1"/>
</dbReference>
<protein>
    <submittedName>
        <fullName evidence="3">Unannotated protein</fullName>
    </submittedName>
</protein>
<dbReference type="PANTHER" id="PTHR46268:SF6">
    <property type="entry name" value="UNIVERSAL STRESS PROTEIN UP12"/>
    <property type="match status" value="1"/>
</dbReference>
<dbReference type="InterPro" id="IPR014729">
    <property type="entry name" value="Rossmann-like_a/b/a_fold"/>
</dbReference>
<proteinExistence type="inferred from homology"/>
<dbReference type="PANTHER" id="PTHR46268">
    <property type="entry name" value="STRESS RESPONSE PROTEIN NHAX"/>
    <property type="match status" value="1"/>
</dbReference>
<name>A0A6J7CL95_9ZZZZ</name>
<dbReference type="AlphaFoldDB" id="A0A6J7CL95"/>
<dbReference type="EMBL" id="CAFBLQ010000007">
    <property type="protein sequence ID" value="CAB4859107.1"/>
    <property type="molecule type" value="Genomic_DNA"/>
</dbReference>
<evidence type="ECO:0000256" key="1">
    <source>
        <dbReference type="ARBA" id="ARBA00008791"/>
    </source>
</evidence>
<organism evidence="3">
    <name type="scientific">freshwater metagenome</name>
    <dbReference type="NCBI Taxonomy" id="449393"/>
    <lineage>
        <taxon>unclassified sequences</taxon>
        <taxon>metagenomes</taxon>
        <taxon>ecological metagenomes</taxon>
    </lineage>
</organism>
<dbReference type="Pfam" id="PF00582">
    <property type="entry name" value="Usp"/>
    <property type="match status" value="1"/>
</dbReference>
<dbReference type="InterPro" id="IPR006015">
    <property type="entry name" value="Universal_stress_UspA"/>
</dbReference>
<evidence type="ECO:0000259" key="2">
    <source>
        <dbReference type="Pfam" id="PF00582"/>
    </source>
</evidence>
<feature type="domain" description="UspA" evidence="2">
    <location>
        <begin position="2"/>
        <end position="141"/>
    </location>
</feature>
<dbReference type="Gene3D" id="3.40.50.620">
    <property type="entry name" value="HUPs"/>
    <property type="match status" value="1"/>
</dbReference>
<dbReference type="PRINTS" id="PR01438">
    <property type="entry name" value="UNVRSLSTRESS"/>
</dbReference>
<comment type="similarity">
    <text evidence="1">Belongs to the universal stress protein A family.</text>
</comment>
<evidence type="ECO:0000313" key="3">
    <source>
        <dbReference type="EMBL" id="CAB4859107.1"/>
    </source>
</evidence>
<gene>
    <name evidence="3" type="ORF">UFOPK3423_00130</name>
</gene>
<dbReference type="InterPro" id="IPR006016">
    <property type="entry name" value="UspA"/>
</dbReference>